<name>A0A9D2DA84_9FIRM</name>
<dbReference type="Pfam" id="PF13411">
    <property type="entry name" value="MerR_1"/>
    <property type="match status" value="1"/>
</dbReference>
<dbReference type="PANTHER" id="PTHR30204:SF85">
    <property type="entry name" value="MULTIDRUG-EFFLUX TRANSPORTER 2 REGULATOR"/>
    <property type="match status" value="1"/>
</dbReference>
<sequence length="281" mass="32227">MQKFSIPCIKTGDFARLCGTNKRTLFHYDEIGLFSPAYTDEKGYRYYSENQCDVFFTITCLKELGMPLKEIREFISNQNPSAVEGLLLTQQKKVAAELEQLHRIQTVINTKLDLIRQAKEFRGLHDLSDVRLEEQAKDELLVLSAPIFSDDHDQIFSCLCRHIGECNSCRLNCGHPYGAMLPVPALKNGDRETYAYFFTKVILPAGRVPDHLETHVKKQGTYAAVYLRGDYYQSDRALAMLMAYLEEHGLIPGEYVYKEAVLDEFSAKEEDYLTRISVRII</sequence>
<dbReference type="InterPro" id="IPR009061">
    <property type="entry name" value="DNA-bd_dom_put_sf"/>
</dbReference>
<dbReference type="Gene3D" id="3.20.80.10">
    <property type="entry name" value="Regulatory factor, effector binding domain"/>
    <property type="match status" value="1"/>
</dbReference>
<dbReference type="Proteomes" id="UP000824017">
    <property type="component" value="Unassembled WGS sequence"/>
</dbReference>
<reference evidence="3" key="2">
    <citation type="submission" date="2021-04" db="EMBL/GenBank/DDBJ databases">
        <authorList>
            <person name="Gilroy R."/>
        </authorList>
    </citation>
    <scope>NUCLEOTIDE SEQUENCE</scope>
    <source>
        <strain evidence="3">ChiGjej1B1-13045</strain>
    </source>
</reference>
<dbReference type="InterPro" id="IPR011256">
    <property type="entry name" value="Reg_factor_effector_dom_sf"/>
</dbReference>
<organism evidence="3 4">
    <name type="scientific">Candidatus Mediterraneibacter stercorigallinarum</name>
    <dbReference type="NCBI Taxonomy" id="2838686"/>
    <lineage>
        <taxon>Bacteria</taxon>
        <taxon>Bacillati</taxon>
        <taxon>Bacillota</taxon>
        <taxon>Clostridia</taxon>
        <taxon>Lachnospirales</taxon>
        <taxon>Lachnospiraceae</taxon>
        <taxon>Mediterraneibacter</taxon>
    </lineage>
</organism>
<dbReference type="Gene3D" id="1.10.1660.10">
    <property type="match status" value="1"/>
</dbReference>
<gene>
    <name evidence="3" type="ORF">H9817_04320</name>
</gene>
<evidence type="ECO:0000256" key="1">
    <source>
        <dbReference type="ARBA" id="ARBA00023125"/>
    </source>
</evidence>
<evidence type="ECO:0000313" key="3">
    <source>
        <dbReference type="EMBL" id="HIZ13129.1"/>
    </source>
</evidence>
<dbReference type="SMART" id="SM00422">
    <property type="entry name" value="HTH_MERR"/>
    <property type="match status" value="1"/>
</dbReference>
<evidence type="ECO:0000313" key="4">
    <source>
        <dbReference type="Proteomes" id="UP000824017"/>
    </source>
</evidence>
<dbReference type="PROSITE" id="PS50937">
    <property type="entry name" value="HTH_MERR_2"/>
    <property type="match status" value="1"/>
</dbReference>
<protein>
    <submittedName>
        <fullName evidence="3">MerR family transcriptional regulator</fullName>
    </submittedName>
</protein>
<keyword evidence="1" id="KW-0238">DNA-binding</keyword>
<dbReference type="GO" id="GO:0003677">
    <property type="term" value="F:DNA binding"/>
    <property type="evidence" value="ECO:0007669"/>
    <property type="project" value="UniProtKB-KW"/>
</dbReference>
<comment type="caution">
    <text evidence="3">The sequence shown here is derived from an EMBL/GenBank/DDBJ whole genome shotgun (WGS) entry which is preliminary data.</text>
</comment>
<dbReference type="InterPro" id="IPR000551">
    <property type="entry name" value="MerR-type_HTH_dom"/>
</dbReference>
<dbReference type="EMBL" id="DXCD01000113">
    <property type="protein sequence ID" value="HIZ13129.1"/>
    <property type="molecule type" value="Genomic_DNA"/>
</dbReference>
<dbReference type="InterPro" id="IPR047057">
    <property type="entry name" value="MerR_fam"/>
</dbReference>
<dbReference type="CDD" id="cd04782">
    <property type="entry name" value="HTH_BltR"/>
    <property type="match status" value="1"/>
</dbReference>
<dbReference type="SUPFAM" id="SSF46955">
    <property type="entry name" value="Putative DNA-binding domain"/>
    <property type="match status" value="1"/>
</dbReference>
<dbReference type="GO" id="GO:0003700">
    <property type="term" value="F:DNA-binding transcription factor activity"/>
    <property type="evidence" value="ECO:0007669"/>
    <property type="project" value="InterPro"/>
</dbReference>
<dbReference type="SUPFAM" id="SSF55136">
    <property type="entry name" value="Probable bacterial effector-binding domain"/>
    <property type="match status" value="1"/>
</dbReference>
<evidence type="ECO:0000259" key="2">
    <source>
        <dbReference type="PROSITE" id="PS50937"/>
    </source>
</evidence>
<feature type="domain" description="HTH merR-type" evidence="2">
    <location>
        <begin position="8"/>
        <end position="77"/>
    </location>
</feature>
<proteinExistence type="predicted"/>
<dbReference type="AlphaFoldDB" id="A0A9D2DA84"/>
<reference evidence="3" key="1">
    <citation type="journal article" date="2021" name="PeerJ">
        <title>Extensive microbial diversity within the chicken gut microbiome revealed by metagenomics and culture.</title>
        <authorList>
            <person name="Gilroy R."/>
            <person name="Ravi A."/>
            <person name="Getino M."/>
            <person name="Pursley I."/>
            <person name="Horton D.L."/>
            <person name="Alikhan N.F."/>
            <person name="Baker D."/>
            <person name="Gharbi K."/>
            <person name="Hall N."/>
            <person name="Watson M."/>
            <person name="Adriaenssens E.M."/>
            <person name="Foster-Nyarko E."/>
            <person name="Jarju S."/>
            <person name="Secka A."/>
            <person name="Antonio M."/>
            <person name="Oren A."/>
            <person name="Chaudhuri R.R."/>
            <person name="La Ragione R."/>
            <person name="Hildebrand F."/>
            <person name="Pallen M.J."/>
        </authorList>
    </citation>
    <scope>NUCLEOTIDE SEQUENCE</scope>
    <source>
        <strain evidence="3">ChiGjej1B1-13045</strain>
    </source>
</reference>
<accession>A0A9D2DA84</accession>
<dbReference type="PANTHER" id="PTHR30204">
    <property type="entry name" value="REDOX-CYCLING DRUG-SENSING TRANSCRIPTIONAL ACTIVATOR SOXR"/>
    <property type="match status" value="1"/>
</dbReference>